<organism evidence="1 2">
    <name type="scientific">Tengunoibacter tsumagoiensis</name>
    <dbReference type="NCBI Taxonomy" id="2014871"/>
    <lineage>
        <taxon>Bacteria</taxon>
        <taxon>Bacillati</taxon>
        <taxon>Chloroflexota</taxon>
        <taxon>Ktedonobacteria</taxon>
        <taxon>Ktedonobacterales</taxon>
        <taxon>Dictyobacteraceae</taxon>
        <taxon>Tengunoibacter</taxon>
    </lineage>
</organism>
<dbReference type="EMBL" id="BIFR01000002">
    <property type="protein sequence ID" value="GCE15117.1"/>
    <property type="molecule type" value="Genomic_DNA"/>
</dbReference>
<dbReference type="AlphaFoldDB" id="A0A402A7I5"/>
<keyword evidence="2" id="KW-1185">Reference proteome</keyword>
<name>A0A402A7I5_9CHLR</name>
<protein>
    <submittedName>
        <fullName evidence="1">Uncharacterized protein</fullName>
    </submittedName>
</protein>
<evidence type="ECO:0000313" key="1">
    <source>
        <dbReference type="EMBL" id="GCE15117.1"/>
    </source>
</evidence>
<sequence>MKRHRLFRKNYCECSNALTFLHPVVGDLDKHSAPILELSFHFWYELTTSYFIEATGKGIANIKGSGTIALHQKAEEMPDLQVTFVMQ</sequence>
<accession>A0A402A7I5</accession>
<reference evidence="2" key="1">
    <citation type="submission" date="2018-12" db="EMBL/GenBank/DDBJ databases">
        <title>Tengunoibacter tsumagoiensis gen. nov., sp. nov., Dictyobacter kobayashii sp. nov., D. alpinus sp. nov., and D. joshuensis sp. nov. and description of Dictyobacteraceae fam. nov. within the order Ktedonobacterales isolated from Tengu-no-mugimeshi.</title>
        <authorList>
            <person name="Wang C.M."/>
            <person name="Zheng Y."/>
            <person name="Sakai Y."/>
            <person name="Toyoda A."/>
            <person name="Minakuchi Y."/>
            <person name="Abe K."/>
            <person name="Yokota A."/>
            <person name="Yabe S."/>
        </authorList>
    </citation>
    <scope>NUCLEOTIDE SEQUENCE [LARGE SCALE GENOMIC DNA]</scope>
    <source>
        <strain evidence="2">Uno3</strain>
    </source>
</reference>
<comment type="caution">
    <text evidence="1">The sequence shown here is derived from an EMBL/GenBank/DDBJ whole genome shotgun (WGS) entry which is preliminary data.</text>
</comment>
<gene>
    <name evidence="1" type="ORF">KTT_49760</name>
</gene>
<evidence type="ECO:0000313" key="2">
    <source>
        <dbReference type="Proteomes" id="UP000287352"/>
    </source>
</evidence>
<proteinExistence type="predicted"/>
<dbReference type="Proteomes" id="UP000287352">
    <property type="component" value="Unassembled WGS sequence"/>
</dbReference>